<evidence type="ECO:0000256" key="4">
    <source>
        <dbReference type="ARBA" id="ARBA00023012"/>
    </source>
</evidence>
<keyword evidence="2" id="KW-0963">Cytoplasm</keyword>
<dbReference type="PANTHER" id="PTHR42713:SF3">
    <property type="entry name" value="TRANSCRIPTIONAL REGULATORY PROTEIN HPTR"/>
    <property type="match status" value="1"/>
</dbReference>
<dbReference type="InterPro" id="IPR051552">
    <property type="entry name" value="HptR"/>
</dbReference>
<evidence type="ECO:0000259" key="10">
    <source>
        <dbReference type="PROSITE" id="PS50110"/>
    </source>
</evidence>
<dbReference type="SUPFAM" id="SSF46689">
    <property type="entry name" value="Homeodomain-like"/>
    <property type="match status" value="2"/>
</dbReference>
<evidence type="ECO:0000259" key="9">
    <source>
        <dbReference type="PROSITE" id="PS01124"/>
    </source>
</evidence>
<dbReference type="OrthoDB" id="1769137at2"/>
<accession>A0A494YA07</accession>
<dbReference type="PROSITE" id="PS50110">
    <property type="entry name" value="RESPONSE_REGULATORY"/>
    <property type="match status" value="1"/>
</dbReference>
<dbReference type="PRINTS" id="PR00032">
    <property type="entry name" value="HTHARAC"/>
</dbReference>
<evidence type="ECO:0000256" key="5">
    <source>
        <dbReference type="ARBA" id="ARBA00023015"/>
    </source>
</evidence>
<dbReference type="PANTHER" id="PTHR42713">
    <property type="entry name" value="HISTIDINE KINASE-RELATED"/>
    <property type="match status" value="1"/>
</dbReference>
<comment type="caution">
    <text evidence="11">The sequence shown here is derived from an EMBL/GenBank/DDBJ whole genome shotgun (WGS) entry which is preliminary data.</text>
</comment>
<reference evidence="11 12" key="1">
    <citation type="submission" date="2018-10" db="EMBL/GenBank/DDBJ databases">
        <title>Cohnella sp. M2MS4P-1, whole genome shotgun sequence.</title>
        <authorList>
            <person name="Tuo L."/>
        </authorList>
    </citation>
    <scope>NUCLEOTIDE SEQUENCE [LARGE SCALE GENOMIC DNA]</scope>
    <source>
        <strain evidence="11 12">M2MS4P-1</strain>
    </source>
</reference>
<dbReference type="InterPro" id="IPR018060">
    <property type="entry name" value="HTH_AraC"/>
</dbReference>
<dbReference type="InterPro" id="IPR009057">
    <property type="entry name" value="Homeodomain-like_sf"/>
</dbReference>
<comment type="subcellular location">
    <subcellularLocation>
        <location evidence="1">Cytoplasm</location>
    </subcellularLocation>
</comment>
<dbReference type="PROSITE" id="PS00041">
    <property type="entry name" value="HTH_ARAC_FAMILY_1"/>
    <property type="match status" value="1"/>
</dbReference>
<dbReference type="Gene3D" id="1.10.10.60">
    <property type="entry name" value="Homeodomain-like"/>
    <property type="match status" value="2"/>
</dbReference>
<protein>
    <submittedName>
        <fullName evidence="11">Response regulator</fullName>
    </submittedName>
</protein>
<dbReference type="Pfam" id="PF00072">
    <property type="entry name" value="Response_reg"/>
    <property type="match status" value="1"/>
</dbReference>
<feature type="modified residue" description="4-aspartylphosphate" evidence="8">
    <location>
        <position position="55"/>
    </location>
</feature>
<dbReference type="EMBL" id="RBZM01000002">
    <property type="protein sequence ID" value="RKP57148.1"/>
    <property type="molecule type" value="Genomic_DNA"/>
</dbReference>
<dbReference type="InterPro" id="IPR001789">
    <property type="entry name" value="Sig_transdc_resp-reg_receiver"/>
</dbReference>
<evidence type="ECO:0000313" key="11">
    <source>
        <dbReference type="EMBL" id="RKP57148.1"/>
    </source>
</evidence>
<proteinExistence type="predicted"/>
<evidence type="ECO:0000256" key="3">
    <source>
        <dbReference type="ARBA" id="ARBA00022553"/>
    </source>
</evidence>
<evidence type="ECO:0000256" key="8">
    <source>
        <dbReference type="PROSITE-ProRule" id="PRU00169"/>
    </source>
</evidence>
<gene>
    <name evidence="11" type="ORF">D7Z26_03970</name>
</gene>
<evidence type="ECO:0000256" key="2">
    <source>
        <dbReference type="ARBA" id="ARBA00022490"/>
    </source>
</evidence>
<evidence type="ECO:0000313" key="12">
    <source>
        <dbReference type="Proteomes" id="UP000282076"/>
    </source>
</evidence>
<dbReference type="PROSITE" id="PS01124">
    <property type="entry name" value="HTH_ARAC_FAMILY_2"/>
    <property type="match status" value="1"/>
</dbReference>
<keyword evidence="12" id="KW-1185">Reference proteome</keyword>
<name>A0A494YA07_9BACL</name>
<keyword evidence="3 8" id="KW-0597">Phosphoprotein</keyword>
<dbReference type="GO" id="GO:0000160">
    <property type="term" value="P:phosphorelay signal transduction system"/>
    <property type="evidence" value="ECO:0007669"/>
    <property type="project" value="UniProtKB-KW"/>
</dbReference>
<dbReference type="GO" id="GO:0043565">
    <property type="term" value="F:sequence-specific DNA binding"/>
    <property type="evidence" value="ECO:0007669"/>
    <property type="project" value="InterPro"/>
</dbReference>
<dbReference type="CDD" id="cd17536">
    <property type="entry name" value="REC_YesN-like"/>
    <property type="match status" value="1"/>
</dbReference>
<evidence type="ECO:0000256" key="6">
    <source>
        <dbReference type="ARBA" id="ARBA00023125"/>
    </source>
</evidence>
<feature type="domain" description="HTH araC/xylS-type" evidence="9">
    <location>
        <begin position="362"/>
        <end position="460"/>
    </location>
</feature>
<evidence type="ECO:0000256" key="1">
    <source>
        <dbReference type="ARBA" id="ARBA00004496"/>
    </source>
</evidence>
<keyword evidence="4" id="KW-0902">Two-component regulatory system</keyword>
<evidence type="ECO:0000256" key="7">
    <source>
        <dbReference type="ARBA" id="ARBA00023163"/>
    </source>
</evidence>
<dbReference type="Gene3D" id="3.40.50.2300">
    <property type="match status" value="1"/>
</dbReference>
<dbReference type="InterPro" id="IPR018062">
    <property type="entry name" value="HTH_AraC-typ_CS"/>
</dbReference>
<feature type="domain" description="Response regulatory" evidence="10">
    <location>
        <begin position="3"/>
        <end position="120"/>
    </location>
</feature>
<dbReference type="AlphaFoldDB" id="A0A494YA07"/>
<keyword evidence="7" id="KW-0804">Transcription</keyword>
<keyword evidence="5" id="KW-0805">Transcription regulation</keyword>
<dbReference type="SMART" id="SM00342">
    <property type="entry name" value="HTH_ARAC"/>
    <property type="match status" value="1"/>
</dbReference>
<dbReference type="Pfam" id="PF12833">
    <property type="entry name" value="HTH_18"/>
    <property type="match status" value="1"/>
</dbReference>
<sequence length="467" mass="53676">MIRAVVVDDEKLVRKGFISLIDWERLGIVMVGEAADGRSALELLENVDADLLFTDITMPGLSGFELIKEVRHRFPRVKSVVLTCHHEFDFVQEALRLGAIDYIVKTLLEMDNADEVVNRIVERYEWEEGNRATFLSDVNQKRVLASSALLFLPLSEEMESTPLFQLGIVRRNPLEEINRIWLAQLVHPPTQEDLNRELSRELLANWQVAIVTGLDDAALEDVRVTIGGKLPLYLFYQEDDMEVPARVAYGELSRIFRKPTGEANNLGMGLRWTLYAGEWDNFVRAVDEERPEPAELIRLAEMLCRDWQGTLLTHRDAENLLSGFRRNRNWSDWRQWFKRYSEVIQLRMLDLSMSKEVMLCLIRAISYMKRNAGDKINQADVASYVNMSRSYFSQCFARLAGQSFGVVLRDLRLAKAKTLLLESSAPIYEIASMAGFEDDKYFSKLFRERVGKLPTEYRADCGKEAGV</sequence>
<dbReference type="GO" id="GO:0005737">
    <property type="term" value="C:cytoplasm"/>
    <property type="evidence" value="ECO:0007669"/>
    <property type="project" value="UniProtKB-SubCell"/>
</dbReference>
<dbReference type="SMART" id="SM00448">
    <property type="entry name" value="REC"/>
    <property type="match status" value="1"/>
</dbReference>
<organism evidence="11 12">
    <name type="scientific">Cohnella endophytica</name>
    <dbReference type="NCBI Taxonomy" id="2419778"/>
    <lineage>
        <taxon>Bacteria</taxon>
        <taxon>Bacillati</taxon>
        <taxon>Bacillota</taxon>
        <taxon>Bacilli</taxon>
        <taxon>Bacillales</taxon>
        <taxon>Paenibacillaceae</taxon>
        <taxon>Cohnella</taxon>
    </lineage>
</organism>
<dbReference type="InterPro" id="IPR020449">
    <property type="entry name" value="Tscrpt_reg_AraC-type_HTH"/>
</dbReference>
<dbReference type="GO" id="GO:0003700">
    <property type="term" value="F:DNA-binding transcription factor activity"/>
    <property type="evidence" value="ECO:0007669"/>
    <property type="project" value="InterPro"/>
</dbReference>
<dbReference type="RefSeq" id="WP_120974763.1">
    <property type="nucleotide sequence ID" value="NZ_RBZM01000002.1"/>
</dbReference>
<dbReference type="Proteomes" id="UP000282076">
    <property type="component" value="Unassembled WGS sequence"/>
</dbReference>
<keyword evidence="6" id="KW-0238">DNA-binding</keyword>
<dbReference type="SUPFAM" id="SSF52172">
    <property type="entry name" value="CheY-like"/>
    <property type="match status" value="1"/>
</dbReference>
<dbReference type="InterPro" id="IPR011006">
    <property type="entry name" value="CheY-like_superfamily"/>
</dbReference>